<feature type="binding site" evidence="2">
    <location>
        <position position="136"/>
    </location>
    <ligand>
        <name>Fe cation</name>
        <dbReference type="ChEBI" id="CHEBI:24875"/>
    </ligand>
</feature>
<comment type="function">
    <text evidence="2">Removes the formyl group from the N-terminal Met of newly synthesized proteins. Requires at least a dipeptide for an efficient rate of reaction. N-terminal L-methionine is a prerequisite for activity but the enzyme has broad specificity at other positions.</text>
</comment>
<keyword evidence="2" id="KW-0648">Protein biosynthesis</keyword>
<accession>E7C613</accession>
<dbReference type="SUPFAM" id="SSF56420">
    <property type="entry name" value="Peptide deformylase"/>
    <property type="match status" value="1"/>
</dbReference>
<keyword evidence="2" id="KW-0378">Hydrolase</keyword>
<keyword evidence="2" id="KW-0479">Metal-binding</keyword>
<evidence type="ECO:0000256" key="1">
    <source>
        <dbReference type="ARBA" id="ARBA00010759"/>
    </source>
</evidence>
<feature type="binding site" evidence="2">
    <location>
        <position position="132"/>
    </location>
    <ligand>
        <name>Fe cation</name>
        <dbReference type="ChEBI" id="CHEBI:24875"/>
    </ligand>
</feature>
<comment type="catalytic activity">
    <reaction evidence="2">
        <text>N-terminal N-formyl-L-methionyl-[peptide] + H2O = N-terminal L-methionyl-[peptide] + formate</text>
        <dbReference type="Rhea" id="RHEA:24420"/>
        <dbReference type="Rhea" id="RHEA-COMP:10639"/>
        <dbReference type="Rhea" id="RHEA-COMP:10640"/>
        <dbReference type="ChEBI" id="CHEBI:15377"/>
        <dbReference type="ChEBI" id="CHEBI:15740"/>
        <dbReference type="ChEBI" id="CHEBI:49298"/>
        <dbReference type="ChEBI" id="CHEBI:64731"/>
        <dbReference type="EC" id="3.5.1.88"/>
    </reaction>
</comment>
<name>E7C613_9HYPH</name>
<dbReference type="Gene3D" id="3.90.45.10">
    <property type="entry name" value="Peptide deformylase"/>
    <property type="match status" value="1"/>
</dbReference>
<organism evidence="3">
    <name type="scientific">uncultured Rhizobium sp. HF0500_35F13</name>
    <dbReference type="NCBI Taxonomy" id="723627"/>
    <lineage>
        <taxon>Bacteria</taxon>
        <taxon>Pseudomonadati</taxon>
        <taxon>Pseudomonadota</taxon>
        <taxon>Alphaproteobacteria</taxon>
        <taxon>Hyphomicrobiales</taxon>
        <taxon>Rhizobiaceae</taxon>
        <taxon>Rhizobium/Agrobacterium group</taxon>
        <taxon>Rhizobium</taxon>
        <taxon>environmental samples</taxon>
    </lineage>
</organism>
<evidence type="ECO:0000256" key="2">
    <source>
        <dbReference type="HAMAP-Rule" id="MF_00163"/>
    </source>
</evidence>
<evidence type="ECO:0000313" key="3">
    <source>
        <dbReference type="EMBL" id="ADI22887.1"/>
    </source>
</evidence>
<feature type="active site" evidence="2">
    <location>
        <position position="133"/>
    </location>
</feature>
<proteinExistence type="inferred from homology"/>
<dbReference type="EC" id="3.5.1.88" evidence="2"/>
<dbReference type="GO" id="GO:0046872">
    <property type="term" value="F:metal ion binding"/>
    <property type="evidence" value="ECO:0007669"/>
    <property type="project" value="UniProtKB-KW"/>
</dbReference>
<feature type="binding site" evidence="2">
    <location>
        <position position="90"/>
    </location>
    <ligand>
        <name>Fe cation</name>
        <dbReference type="ChEBI" id="CHEBI:24875"/>
    </ligand>
</feature>
<dbReference type="PANTHER" id="PTHR10458:SF22">
    <property type="entry name" value="PEPTIDE DEFORMYLASE"/>
    <property type="match status" value="1"/>
</dbReference>
<dbReference type="NCBIfam" id="TIGR00079">
    <property type="entry name" value="pept_deformyl"/>
    <property type="match status" value="1"/>
</dbReference>
<dbReference type="NCBIfam" id="NF001159">
    <property type="entry name" value="PRK00150.1-3"/>
    <property type="match status" value="1"/>
</dbReference>
<gene>
    <name evidence="2" type="primary">def</name>
</gene>
<dbReference type="InterPro" id="IPR023635">
    <property type="entry name" value="Peptide_deformylase"/>
</dbReference>
<protein>
    <recommendedName>
        <fullName evidence="2">Peptide deformylase</fullName>
        <shortName evidence="2">PDF</shortName>
        <ecNumber evidence="2">3.5.1.88</ecNumber>
    </recommendedName>
    <alternativeName>
        <fullName evidence="2">Polypeptide deformylase</fullName>
    </alternativeName>
</protein>
<dbReference type="Pfam" id="PF01327">
    <property type="entry name" value="Pep_deformylase"/>
    <property type="match status" value="1"/>
</dbReference>
<sequence>MQILHYPHPALRRKCSIVRRVDAELRETISEMYELMYEANGIGLAANQVDLPLRFFIVNTAGDRDEGEELVFINPVLSQPEGRGEEEEGCLSIPAVYGKVMRPTTIHVQAYNLEGQPFSAELSETLARVVQHETDHLDGVLFTDRISHDDKPRVDLLLEEFAVEFADRRGRGEIPADEDIYARLDEIQQRYCAT</sequence>
<dbReference type="AlphaFoldDB" id="E7C613"/>
<dbReference type="HAMAP" id="MF_00163">
    <property type="entry name" value="Pep_deformylase"/>
    <property type="match status" value="1"/>
</dbReference>
<dbReference type="CDD" id="cd00487">
    <property type="entry name" value="Pep_deformylase"/>
    <property type="match status" value="1"/>
</dbReference>
<dbReference type="InterPro" id="IPR036821">
    <property type="entry name" value="Peptide_deformylase_sf"/>
</dbReference>
<comment type="cofactor">
    <cofactor evidence="2">
        <name>Fe(2+)</name>
        <dbReference type="ChEBI" id="CHEBI:29033"/>
    </cofactor>
    <text evidence="2">Binds 1 Fe(2+) ion.</text>
</comment>
<dbReference type="PRINTS" id="PR01576">
    <property type="entry name" value="PDEFORMYLASE"/>
</dbReference>
<comment type="similarity">
    <text evidence="1 2">Belongs to the polypeptide deformylase family.</text>
</comment>
<dbReference type="EMBL" id="GU568000">
    <property type="protein sequence ID" value="ADI22887.1"/>
    <property type="molecule type" value="Genomic_DNA"/>
</dbReference>
<keyword evidence="2" id="KW-0408">Iron</keyword>
<dbReference type="GO" id="GO:0042586">
    <property type="term" value="F:peptide deformylase activity"/>
    <property type="evidence" value="ECO:0007669"/>
    <property type="project" value="UniProtKB-UniRule"/>
</dbReference>
<reference evidence="3" key="1">
    <citation type="submission" date="2010-01" db="EMBL/GenBank/DDBJ databases">
        <title>Genome fragments of uncultured bacteria from the North Pacific subtropical Gyre.</title>
        <authorList>
            <person name="Pham V.D."/>
            <person name="Delong E.F."/>
        </authorList>
    </citation>
    <scope>NUCLEOTIDE SEQUENCE</scope>
</reference>
<dbReference type="PANTHER" id="PTHR10458">
    <property type="entry name" value="PEPTIDE DEFORMYLASE"/>
    <property type="match status" value="1"/>
</dbReference>
<dbReference type="GO" id="GO:0006412">
    <property type="term" value="P:translation"/>
    <property type="evidence" value="ECO:0007669"/>
    <property type="project" value="UniProtKB-UniRule"/>
</dbReference>